<organism evidence="2 3">
    <name type="scientific">Porphyromonas gingivicanis</name>
    <dbReference type="NCBI Taxonomy" id="266762"/>
    <lineage>
        <taxon>Bacteria</taxon>
        <taxon>Pseudomonadati</taxon>
        <taxon>Bacteroidota</taxon>
        <taxon>Bacteroidia</taxon>
        <taxon>Bacteroidales</taxon>
        <taxon>Porphyromonadaceae</taxon>
        <taxon>Porphyromonas</taxon>
    </lineage>
</organism>
<dbReference type="Gene3D" id="3.90.950.20">
    <property type="entry name" value="CinA-like"/>
    <property type="match status" value="1"/>
</dbReference>
<comment type="caution">
    <text evidence="2">The sequence shown here is derived from an EMBL/GenBank/DDBJ whole genome shotgun (WGS) entry which is preliminary data.</text>
</comment>
<dbReference type="EMBL" id="JQZW01000007">
    <property type="protein sequence ID" value="KGN98353.1"/>
    <property type="molecule type" value="Genomic_DNA"/>
</dbReference>
<sequence>MSYLVTTSLIDLLAQILSERGETLSVAESCTGGMIASLCTKRSGASAWFAGSAVTYSEQIKHELLGVPMEVIAQEGVVSARVAELMALGVRKLFHSDLALATTGIAGPTGALPSYPVGSVWIAISYREHLVSEYLFFRGKRECIIEQVSQEVLRRAYAFIRRI</sequence>
<name>A0A0A2G536_9PORP</name>
<dbReference type="InterPro" id="IPR008136">
    <property type="entry name" value="CinA_C"/>
</dbReference>
<dbReference type="AlphaFoldDB" id="A0A0A2G536"/>
<proteinExistence type="predicted"/>
<dbReference type="eggNOG" id="COG1546">
    <property type="taxonomic scope" value="Bacteria"/>
</dbReference>
<dbReference type="OrthoDB" id="9801454at2"/>
<dbReference type="RefSeq" id="WP_036883297.1">
    <property type="nucleotide sequence ID" value="NZ_JQZW01000007.1"/>
</dbReference>
<protein>
    <recommendedName>
        <fullName evidence="1">CinA C-terminal domain-containing protein</fullName>
    </recommendedName>
</protein>
<feature type="domain" description="CinA C-terminal" evidence="1">
    <location>
        <begin position="8"/>
        <end position="155"/>
    </location>
</feature>
<dbReference type="SUPFAM" id="SSF142433">
    <property type="entry name" value="CinA-like"/>
    <property type="match status" value="1"/>
</dbReference>
<evidence type="ECO:0000313" key="2">
    <source>
        <dbReference type="EMBL" id="KGN98353.1"/>
    </source>
</evidence>
<dbReference type="STRING" id="266762.HQ36_02775"/>
<evidence type="ECO:0000313" key="3">
    <source>
        <dbReference type="Proteomes" id="UP000030134"/>
    </source>
</evidence>
<gene>
    <name evidence="2" type="ORF">HQ36_02775</name>
</gene>
<accession>A0A0A2G536</accession>
<evidence type="ECO:0000259" key="1">
    <source>
        <dbReference type="Pfam" id="PF02464"/>
    </source>
</evidence>
<dbReference type="Proteomes" id="UP000030134">
    <property type="component" value="Unassembled WGS sequence"/>
</dbReference>
<dbReference type="InterPro" id="IPR036653">
    <property type="entry name" value="CinA-like_C"/>
</dbReference>
<reference evidence="2 3" key="1">
    <citation type="submission" date="2014-08" db="EMBL/GenBank/DDBJ databases">
        <title>Porphyromonas gingivicanis strain:COT-022_OH1391 Genome sequencing.</title>
        <authorList>
            <person name="Wallis C."/>
            <person name="Deusch O."/>
            <person name="O'Flynn C."/>
            <person name="Davis I."/>
            <person name="Jospin G."/>
            <person name="Darling A.E."/>
            <person name="Coil D.A."/>
            <person name="Alexiev A."/>
            <person name="Horsfall A."/>
            <person name="Kirkwood N."/>
            <person name="Harris S."/>
            <person name="Eisen J.A."/>
        </authorList>
    </citation>
    <scope>NUCLEOTIDE SEQUENCE [LARGE SCALE GENOMIC DNA]</scope>
    <source>
        <strain evidence="3">COT-022 OH1391</strain>
    </source>
</reference>
<keyword evidence="3" id="KW-1185">Reference proteome</keyword>
<dbReference type="Pfam" id="PF02464">
    <property type="entry name" value="CinA"/>
    <property type="match status" value="1"/>
</dbReference>
<dbReference type="NCBIfam" id="TIGR00199">
    <property type="entry name" value="PncC_domain"/>
    <property type="match status" value="1"/>
</dbReference>